<comment type="subunit">
    <text evidence="12">Component of the proteasome complex.</text>
</comment>
<evidence type="ECO:0000256" key="12">
    <source>
        <dbReference type="RuleBase" id="RU004203"/>
    </source>
</evidence>
<accession>A0A226E134</accession>
<organism evidence="13 14">
    <name type="scientific">Folsomia candida</name>
    <name type="common">Springtail</name>
    <dbReference type="NCBI Taxonomy" id="158441"/>
    <lineage>
        <taxon>Eukaryota</taxon>
        <taxon>Metazoa</taxon>
        <taxon>Ecdysozoa</taxon>
        <taxon>Arthropoda</taxon>
        <taxon>Hexapoda</taxon>
        <taxon>Collembola</taxon>
        <taxon>Entomobryomorpha</taxon>
        <taxon>Isotomoidea</taxon>
        <taxon>Isotomidae</taxon>
        <taxon>Proisotominae</taxon>
        <taxon>Folsomia</taxon>
    </lineage>
</organism>
<dbReference type="STRING" id="158441.A0A226E134"/>
<evidence type="ECO:0000256" key="8">
    <source>
        <dbReference type="ARBA" id="ARBA00023242"/>
    </source>
</evidence>
<comment type="caution">
    <text evidence="13">The sequence shown here is derived from an EMBL/GenBank/DDBJ whole genome shotgun (WGS) entry which is preliminary data.</text>
</comment>
<reference evidence="13 14" key="1">
    <citation type="submission" date="2015-12" db="EMBL/GenBank/DDBJ databases">
        <title>The genome of Folsomia candida.</title>
        <authorList>
            <person name="Faddeeva A."/>
            <person name="Derks M.F."/>
            <person name="Anvar Y."/>
            <person name="Smit S."/>
            <person name="Van Straalen N."/>
            <person name="Roelofs D."/>
        </authorList>
    </citation>
    <scope>NUCLEOTIDE SEQUENCE [LARGE SCALE GENOMIC DNA]</scope>
    <source>
        <strain evidence="13 14">VU population</strain>
        <tissue evidence="13">Whole body</tissue>
    </source>
</reference>
<feature type="active site" description="Nucleophile" evidence="11">
    <location>
        <position position="108"/>
    </location>
</feature>
<evidence type="ECO:0000256" key="5">
    <source>
        <dbReference type="ARBA" id="ARBA00022801"/>
    </source>
</evidence>
<dbReference type="OrthoDB" id="37597at2759"/>
<dbReference type="InterPro" id="IPR000243">
    <property type="entry name" value="Pept_T1A_subB"/>
</dbReference>
<evidence type="ECO:0000256" key="9">
    <source>
        <dbReference type="ARBA" id="ARBA00024953"/>
    </source>
</evidence>
<keyword evidence="2 12" id="KW-0963">Cytoplasm</keyword>
<dbReference type="CDD" id="cd03761">
    <property type="entry name" value="proteasome_beta_type_5"/>
    <property type="match status" value="1"/>
</dbReference>
<comment type="function">
    <text evidence="12">Component of the proteasome, a multicatalytic proteinase complex which is characterized by its ability to cleave peptides with Arg, Phe, Tyr, Leu, and Glu adjacent to the leaving group at neutral or slightly basic pH. The proteasome has an ATP-dependent proteolytic activity.</text>
</comment>
<dbReference type="EMBL" id="LNIX01000008">
    <property type="protein sequence ID" value="OXA51243.1"/>
    <property type="molecule type" value="Genomic_DNA"/>
</dbReference>
<name>A0A226E134_FOLCA</name>
<proteinExistence type="inferred from homology"/>
<evidence type="ECO:0000256" key="6">
    <source>
        <dbReference type="ARBA" id="ARBA00022942"/>
    </source>
</evidence>
<keyword evidence="5" id="KW-0378">Hydrolase</keyword>
<evidence type="ECO:0000256" key="11">
    <source>
        <dbReference type="PIRSR" id="PIRSR600243-1"/>
    </source>
</evidence>
<dbReference type="InterPro" id="IPR023333">
    <property type="entry name" value="Proteasome_suB-type"/>
</dbReference>
<keyword evidence="6 12" id="KW-0647">Proteasome</keyword>
<gene>
    <name evidence="13" type="ORF">Fcan01_14616</name>
</gene>
<evidence type="ECO:0000256" key="10">
    <source>
        <dbReference type="ARBA" id="ARBA00026071"/>
    </source>
</evidence>
<comment type="similarity">
    <text evidence="12">Belongs to the peptidase T1B family.</text>
</comment>
<dbReference type="PANTHER" id="PTHR32194:SF3">
    <property type="entry name" value="PROTEASOME SUBUNIT BETA"/>
    <property type="match status" value="1"/>
</dbReference>
<evidence type="ECO:0000256" key="3">
    <source>
        <dbReference type="ARBA" id="ARBA00022670"/>
    </source>
</evidence>
<evidence type="ECO:0000256" key="7">
    <source>
        <dbReference type="ARBA" id="ARBA00023145"/>
    </source>
</evidence>
<dbReference type="Gene3D" id="3.60.20.10">
    <property type="entry name" value="Glutamine Phosphoribosylpyrophosphate, subunit 1, domain 1"/>
    <property type="match status" value="1"/>
</dbReference>
<evidence type="ECO:0000256" key="2">
    <source>
        <dbReference type="ARBA" id="ARBA00022490"/>
    </source>
</evidence>
<comment type="function">
    <text evidence="9">Non-catalytic component of the proteasome, a multicatalytic proteinase complex which is characterized by its ability to cleave peptides with Arg, Phe, Tyr, Leu, and Glu adjacent to the leaving group at neutral or slightly basic pH. The proteasome has an ATP-dependent proteolytic activity.</text>
</comment>
<dbReference type="AlphaFoldDB" id="A0A226E134"/>
<dbReference type="GO" id="GO:0004298">
    <property type="term" value="F:threonine-type endopeptidase activity"/>
    <property type="evidence" value="ECO:0007669"/>
    <property type="project" value="UniProtKB-KW"/>
</dbReference>
<dbReference type="GO" id="GO:0051603">
    <property type="term" value="P:proteolysis involved in protein catabolic process"/>
    <property type="evidence" value="ECO:0007669"/>
    <property type="project" value="InterPro"/>
</dbReference>
<dbReference type="GO" id="GO:0005634">
    <property type="term" value="C:nucleus"/>
    <property type="evidence" value="ECO:0007669"/>
    <property type="project" value="UniProtKB-SubCell"/>
</dbReference>
<evidence type="ECO:0000313" key="14">
    <source>
        <dbReference type="Proteomes" id="UP000198287"/>
    </source>
</evidence>
<dbReference type="Pfam" id="PF00227">
    <property type="entry name" value="Proteasome"/>
    <property type="match status" value="1"/>
</dbReference>
<comment type="subcellular location">
    <subcellularLocation>
        <location evidence="12">Cytoplasm</location>
    </subcellularLocation>
    <subcellularLocation>
        <location evidence="12">Nucleus</location>
    </subcellularLocation>
</comment>
<dbReference type="GO" id="GO:0005737">
    <property type="term" value="C:cytoplasm"/>
    <property type="evidence" value="ECO:0007669"/>
    <property type="project" value="UniProtKB-SubCell"/>
</dbReference>
<evidence type="ECO:0000256" key="4">
    <source>
        <dbReference type="ARBA" id="ARBA00022698"/>
    </source>
</evidence>
<dbReference type="PROSITE" id="PS51476">
    <property type="entry name" value="PROTEASOME_BETA_2"/>
    <property type="match status" value="1"/>
</dbReference>
<dbReference type="SUPFAM" id="SSF56235">
    <property type="entry name" value="N-terminal nucleophile aminohydrolases (Ntn hydrolases)"/>
    <property type="match status" value="1"/>
</dbReference>
<dbReference type="GO" id="GO:0005839">
    <property type="term" value="C:proteasome core complex"/>
    <property type="evidence" value="ECO:0007669"/>
    <property type="project" value="InterPro"/>
</dbReference>
<dbReference type="PRINTS" id="PR00141">
    <property type="entry name" value="PROTEASOME"/>
</dbReference>
<sequence>MALESLCGFKSGGLLFSKFGNLSETEDDIDAHTPNMKDNMKLMMPPALDIPELESFKLDYLSPFHSAKAPGPFGFIPSGPISSYGPRPATSSAGNNSGAPALHMAHGTTTLAFKFNGGVIIAVDSRATGGMFIGSQEVKKIIEINEFLLGTMAGGAADCVYWERVLSKHCRLYELKNRERISVAAASKILSNIAYQYKGYGLSMGVMIAGWDKRGPGLYYVDDDGRRAAGKLFSVGSGATYALGVLDAGYREDLSDLEAQELGRRAIFHATHRDAASGGVIRVYHVKENGWQKISEVDSDEYYDNYSQHKMAIKP</sequence>
<keyword evidence="3" id="KW-0645">Protease</keyword>
<dbReference type="OMA" id="RFICNVA"/>
<evidence type="ECO:0000313" key="13">
    <source>
        <dbReference type="EMBL" id="OXA51243.1"/>
    </source>
</evidence>
<dbReference type="InterPro" id="IPR029055">
    <property type="entry name" value="Ntn_hydrolases_N"/>
</dbReference>
<comment type="subunit">
    <text evidence="10">The 26S proteasome consists of a 20S proteasome core and two 19S regulatory subunits. The 20S proteasome core is composed of 28 subunits that are arranged in four stacked rings, resulting in a barrel-shaped structure. The two end rings are each formed by seven alpha subunits, and the two central rings are each formed by seven beta subunits. The catalytic chamber with the active sites is on the inside of the barrel.</text>
</comment>
<protein>
    <recommendedName>
        <fullName evidence="12">Proteasome subunit beta</fullName>
    </recommendedName>
</protein>
<evidence type="ECO:0000256" key="1">
    <source>
        <dbReference type="ARBA" id="ARBA00001198"/>
    </source>
</evidence>
<dbReference type="Proteomes" id="UP000198287">
    <property type="component" value="Unassembled WGS sequence"/>
</dbReference>
<dbReference type="PROSITE" id="PS00854">
    <property type="entry name" value="PROTEASOME_BETA_1"/>
    <property type="match status" value="1"/>
</dbReference>
<dbReference type="InterPro" id="IPR001353">
    <property type="entry name" value="Proteasome_sua/b"/>
</dbReference>
<keyword evidence="7" id="KW-0865">Zymogen</keyword>
<keyword evidence="4" id="KW-0888">Threonine protease</keyword>
<keyword evidence="8 12" id="KW-0539">Nucleus</keyword>
<comment type="catalytic activity">
    <reaction evidence="1">
        <text>Cleavage of peptide bonds with very broad specificity.</text>
        <dbReference type="EC" id="3.4.25.1"/>
    </reaction>
</comment>
<dbReference type="PANTHER" id="PTHR32194">
    <property type="entry name" value="METALLOPROTEASE TLDD"/>
    <property type="match status" value="1"/>
</dbReference>
<keyword evidence="14" id="KW-1185">Reference proteome</keyword>
<dbReference type="FunFam" id="3.60.20.10:FF:000051">
    <property type="entry name" value="Proteasome subunit beta"/>
    <property type="match status" value="1"/>
</dbReference>
<dbReference type="InterPro" id="IPR016050">
    <property type="entry name" value="Proteasome_bsu_CS"/>
</dbReference>